<keyword evidence="1" id="KW-0812">Transmembrane</keyword>
<evidence type="ECO:0000256" key="1">
    <source>
        <dbReference type="SAM" id="Phobius"/>
    </source>
</evidence>
<evidence type="ECO:0000313" key="3">
    <source>
        <dbReference type="Proteomes" id="UP000249522"/>
    </source>
</evidence>
<gene>
    <name evidence="2" type="ORF">DNH61_24370</name>
</gene>
<feature type="transmembrane region" description="Helical" evidence="1">
    <location>
        <begin position="7"/>
        <end position="26"/>
    </location>
</feature>
<keyword evidence="3" id="KW-1185">Reference proteome</keyword>
<keyword evidence="1" id="KW-1133">Transmembrane helix</keyword>
<protein>
    <submittedName>
        <fullName evidence="2">Uncharacterized protein</fullName>
    </submittedName>
</protein>
<dbReference type="Proteomes" id="UP000249522">
    <property type="component" value="Unassembled WGS sequence"/>
</dbReference>
<organism evidence="2 3">
    <name type="scientific">Paenibacillus sambharensis</name>
    <dbReference type="NCBI Taxonomy" id="1803190"/>
    <lineage>
        <taxon>Bacteria</taxon>
        <taxon>Bacillati</taxon>
        <taxon>Bacillota</taxon>
        <taxon>Bacilli</taxon>
        <taxon>Bacillales</taxon>
        <taxon>Paenibacillaceae</taxon>
        <taxon>Paenibacillus</taxon>
    </lineage>
</organism>
<dbReference type="AlphaFoldDB" id="A0A2W1LDP3"/>
<evidence type="ECO:0000313" key="2">
    <source>
        <dbReference type="EMBL" id="PZD93185.1"/>
    </source>
</evidence>
<name>A0A2W1LDP3_9BACL</name>
<dbReference type="OrthoDB" id="2739814at2"/>
<accession>A0A2W1LDP3</accession>
<sequence>MKEIIGLYTTLTVMMFVILVNVTLFNAEYSGIAMYVCLGLFLVGTLFFLSAKQKGKLRSR</sequence>
<dbReference type="RefSeq" id="WP_111149518.1">
    <property type="nucleotide sequence ID" value="NZ_QKRB01000058.1"/>
</dbReference>
<dbReference type="EMBL" id="QKRB01000058">
    <property type="protein sequence ID" value="PZD93185.1"/>
    <property type="molecule type" value="Genomic_DNA"/>
</dbReference>
<comment type="caution">
    <text evidence="2">The sequence shown here is derived from an EMBL/GenBank/DDBJ whole genome shotgun (WGS) entry which is preliminary data.</text>
</comment>
<proteinExistence type="predicted"/>
<reference evidence="2 3" key="1">
    <citation type="submission" date="2018-06" db="EMBL/GenBank/DDBJ databases">
        <title>Paenibacillus imtechensis sp. nov.</title>
        <authorList>
            <person name="Pinnaka A.K."/>
            <person name="Singh H."/>
            <person name="Kaur M."/>
        </authorList>
    </citation>
    <scope>NUCLEOTIDE SEQUENCE [LARGE SCALE GENOMIC DNA]</scope>
    <source>
        <strain evidence="2 3">SMB1</strain>
    </source>
</reference>
<keyword evidence="1" id="KW-0472">Membrane</keyword>
<feature type="transmembrane region" description="Helical" evidence="1">
    <location>
        <begin position="32"/>
        <end position="51"/>
    </location>
</feature>